<evidence type="ECO:0000313" key="2">
    <source>
        <dbReference type="EMBL" id="VTZ60338.1"/>
    </source>
</evidence>
<accession>A0A508WWD3</accession>
<evidence type="ECO:0000256" key="1">
    <source>
        <dbReference type="SAM" id="MobiDB-lite"/>
    </source>
</evidence>
<feature type="compositionally biased region" description="Basic and acidic residues" evidence="1">
    <location>
        <begin position="1"/>
        <end position="17"/>
    </location>
</feature>
<dbReference type="EMBL" id="CABFNB010000057">
    <property type="protein sequence ID" value="VTZ60338.1"/>
    <property type="molecule type" value="Genomic_DNA"/>
</dbReference>
<proteinExistence type="predicted"/>
<gene>
    <name evidence="2" type="ORF">EMEDMD4_150117</name>
</gene>
<protein>
    <submittedName>
        <fullName evidence="2">Uncharacterized protein</fullName>
    </submittedName>
</protein>
<feature type="region of interest" description="Disordered" evidence="1">
    <location>
        <begin position="1"/>
        <end position="30"/>
    </location>
</feature>
<reference evidence="2" key="1">
    <citation type="submission" date="2019-06" db="EMBL/GenBank/DDBJ databases">
        <authorList>
            <person name="Le Quere A."/>
            <person name="Colella S."/>
        </authorList>
    </citation>
    <scope>NUCLEOTIDE SEQUENCE</scope>
    <source>
        <strain evidence="2">EmedicaeMD41</strain>
    </source>
</reference>
<dbReference type="AlphaFoldDB" id="A0A508WWD3"/>
<dbReference type="Proteomes" id="UP000507954">
    <property type="component" value="Unassembled WGS sequence"/>
</dbReference>
<name>A0A508WWD3_9HYPH</name>
<sequence>MQCGRGRERPPGEDRRASQRRLATGRRSAANPIKAALGGGVRCFEFHEVNIGRLNRFVQCNVHMEDMQFAQRIGMRRRIAFLSSPGCKEGNPPVRRQAG</sequence>
<organism evidence="2">
    <name type="scientific">Sinorhizobium medicae</name>
    <dbReference type="NCBI Taxonomy" id="110321"/>
    <lineage>
        <taxon>Bacteria</taxon>
        <taxon>Pseudomonadati</taxon>
        <taxon>Pseudomonadota</taxon>
        <taxon>Alphaproteobacteria</taxon>
        <taxon>Hyphomicrobiales</taxon>
        <taxon>Rhizobiaceae</taxon>
        <taxon>Sinorhizobium/Ensifer group</taxon>
        <taxon>Sinorhizobium</taxon>
    </lineage>
</organism>